<feature type="transmembrane region" description="Helical" evidence="5">
    <location>
        <begin position="451"/>
        <end position="472"/>
    </location>
</feature>
<dbReference type="EMBL" id="PKMF04000043">
    <property type="protein sequence ID" value="KAK7855706.1"/>
    <property type="molecule type" value="Genomic_DNA"/>
</dbReference>
<feature type="transmembrane region" description="Helical" evidence="5">
    <location>
        <begin position="349"/>
        <end position="367"/>
    </location>
</feature>
<dbReference type="PANTHER" id="PTHR15948">
    <property type="entry name" value="G-PROTEIN COUPLED RECEPTOR 89-RELATED"/>
    <property type="match status" value="1"/>
</dbReference>
<feature type="transmembrane region" description="Helical" evidence="5">
    <location>
        <begin position="136"/>
        <end position="154"/>
    </location>
</feature>
<feature type="transmembrane region" description="Helical" evidence="5">
    <location>
        <begin position="387"/>
        <end position="406"/>
    </location>
</feature>
<dbReference type="InterPro" id="IPR022535">
    <property type="entry name" value="Golgi_pH-regulator_cons_dom"/>
</dbReference>
<keyword evidence="2 5" id="KW-0812">Transmembrane</keyword>
<proteinExistence type="predicted"/>
<sequence length="485" mass="55218">MDDLRERRRFGFTDPPGLDRAMVPQPKALQGVRREARTSPDHLQRRLRFLLQSLPTRPLRDHPYSLQRGKMDELEAGFVLFDTVAGFHAALLSLARWMNWKLDLFCLILLLVFMLPYYHCYLMLCNSGVRKERASLGAILFLLAFLYAFWRMGIHFPMPSPDKGFFTMPQLVSRIGVIGVTVMAVLSGFGAVNLPYSYLSLFIREIEETEIKALERQLMQSIETCVAKKKKIILGQMEMERIQGSEELYDIKSMEAEVQALEELSKQLFLEIYELRQAKEAAAFSRTWRGHMQNLLGYACSVYCVYKMIKSLQSVVFKEAGSVDPVTMTISIFLQFFDIGINAALLSQYISLLFIGILIVISVRGFLTNLMKFFFAVSRVGSGSSSNVVLFLSEIMGILGIMKKALDGNTNLRLETVLIMVEFSALQLGCIIEYIGIIITDVLGDIQFDFYHRWFDAIFVASAFLSLLLLSAHYTSRQADKHPID</sequence>
<reference evidence="8 9" key="1">
    <citation type="journal article" date="2018" name="Sci. Data">
        <title>The draft genome sequence of cork oak.</title>
        <authorList>
            <person name="Ramos A.M."/>
            <person name="Usie A."/>
            <person name="Barbosa P."/>
            <person name="Barros P.M."/>
            <person name="Capote T."/>
            <person name="Chaves I."/>
            <person name="Simoes F."/>
            <person name="Abreu I."/>
            <person name="Carrasquinho I."/>
            <person name="Faro C."/>
            <person name="Guimaraes J.B."/>
            <person name="Mendonca D."/>
            <person name="Nobrega F."/>
            <person name="Rodrigues L."/>
            <person name="Saibo N.J.M."/>
            <person name="Varela M.C."/>
            <person name="Egas C."/>
            <person name="Matos J."/>
            <person name="Miguel C.M."/>
            <person name="Oliveira M.M."/>
            <person name="Ricardo C.P."/>
            <person name="Goncalves S."/>
        </authorList>
    </citation>
    <scope>NUCLEOTIDE SEQUENCE [LARGE SCALE GENOMIC DNA]</scope>
    <source>
        <strain evidence="9">cv. HL8</strain>
    </source>
</reference>
<dbReference type="Pfam" id="PF12537">
    <property type="entry name" value="GPHR_N"/>
    <property type="match status" value="1"/>
</dbReference>
<evidence type="ECO:0000256" key="3">
    <source>
        <dbReference type="ARBA" id="ARBA00022989"/>
    </source>
</evidence>
<dbReference type="Pfam" id="PF12430">
    <property type="entry name" value="ABA_GPCR"/>
    <property type="match status" value="1"/>
</dbReference>
<organism evidence="8 9">
    <name type="scientific">Quercus suber</name>
    <name type="common">Cork oak</name>
    <dbReference type="NCBI Taxonomy" id="58331"/>
    <lineage>
        <taxon>Eukaryota</taxon>
        <taxon>Viridiplantae</taxon>
        <taxon>Streptophyta</taxon>
        <taxon>Embryophyta</taxon>
        <taxon>Tracheophyta</taxon>
        <taxon>Spermatophyta</taxon>
        <taxon>Magnoliopsida</taxon>
        <taxon>eudicotyledons</taxon>
        <taxon>Gunneridae</taxon>
        <taxon>Pentapetalae</taxon>
        <taxon>rosids</taxon>
        <taxon>fabids</taxon>
        <taxon>Fagales</taxon>
        <taxon>Fagaceae</taxon>
        <taxon>Quercus</taxon>
    </lineage>
</organism>
<feature type="transmembrane region" description="Helical" evidence="5">
    <location>
        <begin position="418"/>
        <end position="439"/>
    </location>
</feature>
<accession>A0AAW0LWZ3</accession>
<keyword evidence="9" id="KW-1185">Reference proteome</keyword>
<evidence type="ECO:0000256" key="2">
    <source>
        <dbReference type="ARBA" id="ARBA00022692"/>
    </source>
</evidence>
<feature type="domain" description="Abscisic acid G-protein coupled receptor-like" evidence="6">
    <location>
        <begin position="284"/>
        <end position="473"/>
    </location>
</feature>
<evidence type="ECO:0000256" key="4">
    <source>
        <dbReference type="ARBA" id="ARBA00023136"/>
    </source>
</evidence>
<dbReference type="GO" id="GO:0009737">
    <property type="term" value="P:response to abscisic acid"/>
    <property type="evidence" value="ECO:0007669"/>
    <property type="project" value="TreeGrafter"/>
</dbReference>
<dbReference type="InterPro" id="IPR015672">
    <property type="entry name" value="GPHR/GTG"/>
</dbReference>
<dbReference type="InterPro" id="IPR025969">
    <property type="entry name" value="ABA_GPCR_dom"/>
</dbReference>
<feature type="transmembrane region" description="Helical" evidence="5">
    <location>
        <begin position="104"/>
        <end position="124"/>
    </location>
</feature>
<feature type="transmembrane region" description="Helical" evidence="5">
    <location>
        <begin position="76"/>
        <end position="98"/>
    </location>
</feature>
<keyword evidence="4 5" id="KW-0472">Membrane</keyword>
<evidence type="ECO:0000313" key="8">
    <source>
        <dbReference type="EMBL" id="KAK7855706.1"/>
    </source>
</evidence>
<protein>
    <submittedName>
        <fullName evidence="8">Gpcr-type g protein 2</fullName>
    </submittedName>
</protein>
<dbReference type="GO" id="GO:0016020">
    <property type="term" value="C:membrane"/>
    <property type="evidence" value="ECO:0007669"/>
    <property type="project" value="UniProtKB-SubCell"/>
</dbReference>
<dbReference type="PANTHER" id="PTHR15948:SF0">
    <property type="entry name" value="GOLGI PH REGULATOR A-RELATED"/>
    <property type="match status" value="1"/>
</dbReference>
<feature type="domain" description="Golgi pH regulator conserved" evidence="7">
    <location>
        <begin position="165"/>
        <end position="232"/>
    </location>
</feature>
<evidence type="ECO:0000256" key="5">
    <source>
        <dbReference type="SAM" id="Phobius"/>
    </source>
</evidence>
<name>A0AAW0LWZ3_QUESU</name>
<evidence type="ECO:0000313" key="9">
    <source>
        <dbReference type="Proteomes" id="UP000237347"/>
    </source>
</evidence>
<dbReference type="AlphaFoldDB" id="A0AAW0LWZ3"/>
<dbReference type="GO" id="GO:0010427">
    <property type="term" value="F:abscisic acid binding"/>
    <property type="evidence" value="ECO:0007669"/>
    <property type="project" value="TreeGrafter"/>
</dbReference>
<dbReference type="Proteomes" id="UP000237347">
    <property type="component" value="Unassembled WGS sequence"/>
</dbReference>
<evidence type="ECO:0000259" key="7">
    <source>
        <dbReference type="Pfam" id="PF12537"/>
    </source>
</evidence>
<gene>
    <name evidence="8" type="primary">GTG2</name>
    <name evidence="8" type="ORF">CFP56_026943</name>
</gene>
<evidence type="ECO:0000259" key="6">
    <source>
        <dbReference type="Pfam" id="PF12430"/>
    </source>
</evidence>
<keyword evidence="3 5" id="KW-1133">Transmembrane helix</keyword>
<evidence type="ECO:0000256" key="1">
    <source>
        <dbReference type="ARBA" id="ARBA00004141"/>
    </source>
</evidence>
<feature type="transmembrane region" description="Helical" evidence="5">
    <location>
        <begin position="174"/>
        <end position="194"/>
    </location>
</feature>
<comment type="caution">
    <text evidence="8">The sequence shown here is derived from an EMBL/GenBank/DDBJ whole genome shotgun (WGS) entry which is preliminary data.</text>
</comment>
<comment type="subcellular location">
    <subcellularLocation>
        <location evidence="1">Membrane</location>
        <topology evidence="1">Multi-pass membrane protein</topology>
    </subcellularLocation>
</comment>